<evidence type="ECO:0000256" key="1">
    <source>
        <dbReference type="ARBA" id="ARBA00004141"/>
    </source>
</evidence>
<dbReference type="CDD" id="cd17317">
    <property type="entry name" value="MFS_SLC22"/>
    <property type="match status" value="1"/>
</dbReference>
<dbReference type="EMBL" id="JAMKOV010000004">
    <property type="protein sequence ID" value="KAI8040507.1"/>
    <property type="molecule type" value="Genomic_DNA"/>
</dbReference>
<evidence type="ECO:0000256" key="3">
    <source>
        <dbReference type="ARBA" id="ARBA00022989"/>
    </source>
</evidence>
<reference evidence="7" key="1">
    <citation type="journal article" date="2023" name="Genome Biol. Evol.">
        <title>Long-read-based Genome Assembly of Drosophila gunungcola Reveals Fewer Chemosensory Genes in Flower-breeding Species.</title>
        <authorList>
            <person name="Negi A."/>
            <person name="Liao B.Y."/>
            <person name="Yeh S.D."/>
        </authorList>
    </citation>
    <scope>NUCLEOTIDE SEQUENCE</scope>
    <source>
        <strain evidence="7">Sukarami</strain>
    </source>
</reference>
<dbReference type="Proteomes" id="UP001059596">
    <property type="component" value="Unassembled WGS sequence"/>
</dbReference>
<protein>
    <recommendedName>
        <fullName evidence="6">Major facilitator superfamily (MFS) profile domain-containing protein</fullName>
    </recommendedName>
</protein>
<feature type="transmembrane region" description="Helical" evidence="5">
    <location>
        <begin position="138"/>
        <end position="160"/>
    </location>
</feature>
<dbReference type="InterPro" id="IPR020846">
    <property type="entry name" value="MFS_dom"/>
</dbReference>
<feature type="domain" description="Major facilitator superfamily (MFS) profile" evidence="6">
    <location>
        <begin position="90"/>
        <end position="513"/>
    </location>
</feature>
<dbReference type="PROSITE" id="PS00216">
    <property type="entry name" value="SUGAR_TRANSPORT_1"/>
    <property type="match status" value="1"/>
</dbReference>
<dbReference type="InterPro" id="IPR005828">
    <property type="entry name" value="MFS_sugar_transport-like"/>
</dbReference>
<dbReference type="GO" id="GO:0022857">
    <property type="term" value="F:transmembrane transporter activity"/>
    <property type="evidence" value="ECO:0007669"/>
    <property type="project" value="InterPro"/>
</dbReference>
<keyword evidence="2 5" id="KW-0812">Transmembrane</keyword>
<feature type="transmembrane region" description="Helical" evidence="5">
    <location>
        <begin position="489"/>
        <end position="508"/>
    </location>
</feature>
<feature type="transmembrane region" description="Helical" evidence="5">
    <location>
        <begin position="26"/>
        <end position="50"/>
    </location>
</feature>
<evidence type="ECO:0000256" key="2">
    <source>
        <dbReference type="ARBA" id="ARBA00022692"/>
    </source>
</evidence>
<evidence type="ECO:0000313" key="8">
    <source>
        <dbReference type="Proteomes" id="UP001059596"/>
    </source>
</evidence>
<gene>
    <name evidence="7" type="ORF">M5D96_006450</name>
</gene>
<dbReference type="GO" id="GO:0016020">
    <property type="term" value="C:membrane"/>
    <property type="evidence" value="ECO:0007669"/>
    <property type="project" value="UniProtKB-SubCell"/>
</dbReference>
<keyword evidence="8" id="KW-1185">Reference proteome</keyword>
<keyword evidence="4 5" id="KW-0472">Membrane</keyword>
<comment type="caution">
    <text evidence="7">The sequence shown here is derived from an EMBL/GenBank/DDBJ whole genome shotgun (WGS) entry which is preliminary data.</text>
</comment>
<name>A0A9Q0BQ58_9MUSC</name>
<dbReference type="AlphaFoldDB" id="A0A9Q0BQ58"/>
<sequence length="540" mass="60734">MPSADCKKYENFLPFIGEFGAFQKRLLLWMMPAAFLFAFTYFGQIFMILVPKDHWCRIRELEALPKEEQIKRGIPITKDGDFERCLRYNVPLESDVSNVTNQTRSNIACNDGWVYDRDQIPYESIATQYNWVCDDQDLGTYSVLAFFVGSIVGCLCFGYVADHCGRLVALFLANSCSMIGGCVTVVCKDFYCFAASRFLVGLAMNSCFVPIYILTLENVGIKYRTLVGNLALAISFTLGAVVLPWVAYAFHSWRHYAMTVSLPVVFMILMSLLLPESPSWLFSVGKVKRGMHVLKEAAQSNGKTLSDKEWSEMEQCYELDFANEHSGKHYTCLDLFKTFRRFVVTTILILSWMIVALVYDAHVRVVSLLGTDVFITFSISSLVEIPAGIVLVFLLDRVGRKPVMIAVMLCCAAFSLSAAFLRRQWDVAIAATVARFFITMAYNVGQQWASEILPTVVRGQGLSGINVMGQIGALISPIVIYTHRFYASLPMFIITLLSVIGGVIVMVLPETKGTVLPQSMDEADKRWTLRCRNRKINVNQ</sequence>
<feature type="transmembrane region" description="Helical" evidence="5">
    <location>
        <begin position="402"/>
        <end position="421"/>
    </location>
</feature>
<dbReference type="InterPro" id="IPR036259">
    <property type="entry name" value="MFS_trans_sf"/>
</dbReference>
<accession>A0A9Q0BQ58</accession>
<organism evidence="7 8">
    <name type="scientific">Drosophila gunungcola</name>
    <name type="common">fruit fly</name>
    <dbReference type="NCBI Taxonomy" id="103775"/>
    <lineage>
        <taxon>Eukaryota</taxon>
        <taxon>Metazoa</taxon>
        <taxon>Ecdysozoa</taxon>
        <taxon>Arthropoda</taxon>
        <taxon>Hexapoda</taxon>
        <taxon>Insecta</taxon>
        <taxon>Pterygota</taxon>
        <taxon>Neoptera</taxon>
        <taxon>Endopterygota</taxon>
        <taxon>Diptera</taxon>
        <taxon>Brachycera</taxon>
        <taxon>Muscomorpha</taxon>
        <taxon>Ephydroidea</taxon>
        <taxon>Drosophilidae</taxon>
        <taxon>Drosophila</taxon>
        <taxon>Sophophora</taxon>
    </lineage>
</organism>
<evidence type="ECO:0000313" key="7">
    <source>
        <dbReference type="EMBL" id="KAI8040507.1"/>
    </source>
</evidence>
<dbReference type="OrthoDB" id="6884957at2759"/>
<evidence type="ECO:0000256" key="5">
    <source>
        <dbReference type="SAM" id="Phobius"/>
    </source>
</evidence>
<feature type="transmembrane region" description="Helical" evidence="5">
    <location>
        <begin position="256"/>
        <end position="274"/>
    </location>
</feature>
<dbReference type="Gene3D" id="1.20.1250.20">
    <property type="entry name" value="MFS general substrate transporter like domains"/>
    <property type="match status" value="1"/>
</dbReference>
<keyword evidence="3 5" id="KW-1133">Transmembrane helix</keyword>
<feature type="transmembrane region" description="Helical" evidence="5">
    <location>
        <begin position="373"/>
        <end position="395"/>
    </location>
</feature>
<dbReference type="SUPFAM" id="SSF103473">
    <property type="entry name" value="MFS general substrate transporter"/>
    <property type="match status" value="1"/>
</dbReference>
<dbReference type="Pfam" id="PF00083">
    <property type="entry name" value="Sugar_tr"/>
    <property type="match status" value="2"/>
</dbReference>
<feature type="transmembrane region" description="Helical" evidence="5">
    <location>
        <begin position="198"/>
        <end position="214"/>
    </location>
</feature>
<dbReference type="PROSITE" id="PS50850">
    <property type="entry name" value="MFS"/>
    <property type="match status" value="1"/>
</dbReference>
<evidence type="ECO:0000256" key="4">
    <source>
        <dbReference type="ARBA" id="ARBA00023136"/>
    </source>
</evidence>
<dbReference type="PANTHER" id="PTHR24064">
    <property type="entry name" value="SOLUTE CARRIER FAMILY 22 MEMBER"/>
    <property type="match status" value="1"/>
</dbReference>
<evidence type="ECO:0000259" key="6">
    <source>
        <dbReference type="PROSITE" id="PS50850"/>
    </source>
</evidence>
<dbReference type="InterPro" id="IPR005829">
    <property type="entry name" value="Sugar_transporter_CS"/>
</dbReference>
<feature type="transmembrane region" description="Helical" evidence="5">
    <location>
        <begin position="465"/>
        <end position="483"/>
    </location>
</feature>
<proteinExistence type="predicted"/>
<feature type="transmembrane region" description="Helical" evidence="5">
    <location>
        <begin position="226"/>
        <end position="250"/>
    </location>
</feature>
<feature type="transmembrane region" description="Helical" evidence="5">
    <location>
        <begin position="167"/>
        <end position="186"/>
    </location>
</feature>
<comment type="subcellular location">
    <subcellularLocation>
        <location evidence="1">Membrane</location>
        <topology evidence="1">Multi-pass membrane protein</topology>
    </subcellularLocation>
</comment>
<feature type="transmembrane region" description="Helical" evidence="5">
    <location>
        <begin position="342"/>
        <end position="361"/>
    </location>
</feature>